<dbReference type="SUPFAM" id="SSF47565">
    <property type="entry name" value="Insect pheromone/odorant-binding proteins"/>
    <property type="match status" value="1"/>
</dbReference>
<keyword evidence="7" id="KW-1185">Reference proteome</keyword>
<comment type="subcellular location">
    <subcellularLocation>
        <location evidence="1">Secreted</location>
    </subcellularLocation>
</comment>
<dbReference type="PANTHER" id="PTHR11857:SF43">
    <property type="entry name" value="GEO07291P1-RELATED"/>
    <property type="match status" value="1"/>
</dbReference>
<evidence type="ECO:0000256" key="3">
    <source>
        <dbReference type="ARBA" id="ARBA00022525"/>
    </source>
</evidence>
<dbReference type="Gene3D" id="1.10.238.20">
    <property type="entry name" value="Pheromone/general odorant binding protein domain"/>
    <property type="match status" value="1"/>
</dbReference>
<dbReference type="PANTHER" id="PTHR11857">
    <property type="entry name" value="ODORANT BINDING PROTEIN-RELATED"/>
    <property type="match status" value="1"/>
</dbReference>
<evidence type="ECO:0000256" key="1">
    <source>
        <dbReference type="ARBA" id="ARBA00004613"/>
    </source>
</evidence>
<dbReference type="AlphaFoldDB" id="A0A9J6CL24"/>
<evidence type="ECO:0008006" key="8">
    <source>
        <dbReference type="Google" id="ProtNLM"/>
    </source>
</evidence>
<protein>
    <recommendedName>
        <fullName evidence="8">Odorant binding protein</fullName>
    </recommendedName>
</protein>
<evidence type="ECO:0000313" key="7">
    <source>
        <dbReference type="Proteomes" id="UP001107558"/>
    </source>
</evidence>
<dbReference type="InterPro" id="IPR036728">
    <property type="entry name" value="PBP_GOBP_sf"/>
</dbReference>
<comment type="similarity">
    <text evidence="2">Belongs to the PBP/GOBP family.</text>
</comment>
<dbReference type="InterPro" id="IPR006170">
    <property type="entry name" value="PBP/GOBP"/>
</dbReference>
<dbReference type="Proteomes" id="UP001107558">
    <property type="component" value="Chromosome 1"/>
</dbReference>
<sequence length="136" mass="15686">MKILIVLFAVAVCALALPSDDKEEYKKKYREHINACIEETGTTKEVAEKLRNGDFSVRDEPAQCFVECFFKRVGFVNEKGEFLSDIIIEKLKKKPELKVENLEELIKKCVQEKGANKCETSFKVFECYRSQVTYST</sequence>
<feature type="chain" id="PRO_5039926966" description="Odorant binding protein" evidence="5">
    <location>
        <begin position="17"/>
        <end position="136"/>
    </location>
</feature>
<evidence type="ECO:0000256" key="4">
    <source>
        <dbReference type="ARBA" id="ARBA00022729"/>
    </source>
</evidence>
<accession>A0A9J6CL24</accession>
<evidence type="ECO:0000256" key="5">
    <source>
        <dbReference type="SAM" id="SignalP"/>
    </source>
</evidence>
<keyword evidence="3" id="KW-0964">Secreted</keyword>
<dbReference type="FunFam" id="1.10.238.20:FF:000001">
    <property type="entry name" value="General odorant-binding protein lush"/>
    <property type="match status" value="1"/>
</dbReference>
<proteinExistence type="inferred from homology"/>
<feature type="signal peptide" evidence="5">
    <location>
        <begin position="1"/>
        <end position="16"/>
    </location>
</feature>
<dbReference type="GO" id="GO:0007608">
    <property type="term" value="P:sensory perception of smell"/>
    <property type="evidence" value="ECO:0007669"/>
    <property type="project" value="TreeGrafter"/>
</dbReference>
<dbReference type="GO" id="GO:0005549">
    <property type="term" value="F:odorant binding"/>
    <property type="evidence" value="ECO:0007669"/>
    <property type="project" value="InterPro"/>
</dbReference>
<dbReference type="GO" id="GO:0005615">
    <property type="term" value="C:extracellular space"/>
    <property type="evidence" value="ECO:0007669"/>
    <property type="project" value="TreeGrafter"/>
</dbReference>
<dbReference type="EMBL" id="JADBJN010000001">
    <property type="protein sequence ID" value="KAG5682559.1"/>
    <property type="molecule type" value="Genomic_DNA"/>
</dbReference>
<name>A0A9J6CL24_POLVA</name>
<dbReference type="OrthoDB" id="7665616at2759"/>
<evidence type="ECO:0000256" key="2">
    <source>
        <dbReference type="ARBA" id="ARBA00008098"/>
    </source>
</evidence>
<reference evidence="6" key="1">
    <citation type="submission" date="2021-03" db="EMBL/GenBank/DDBJ databases">
        <title>Chromosome level genome of the anhydrobiotic midge Polypedilum vanderplanki.</title>
        <authorList>
            <person name="Yoshida Y."/>
            <person name="Kikawada T."/>
            <person name="Gusev O."/>
        </authorList>
    </citation>
    <scope>NUCLEOTIDE SEQUENCE</scope>
    <source>
        <strain evidence="6">NIAS01</strain>
        <tissue evidence="6">Whole body or cell culture</tissue>
    </source>
</reference>
<comment type="caution">
    <text evidence="6">The sequence shown here is derived from an EMBL/GenBank/DDBJ whole genome shotgun (WGS) entry which is preliminary data.</text>
</comment>
<dbReference type="Pfam" id="PF01395">
    <property type="entry name" value="PBP_GOBP"/>
    <property type="match status" value="1"/>
</dbReference>
<organism evidence="6 7">
    <name type="scientific">Polypedilum vanderplanki</name>
    <name type="common">Sleeping chironomid midge</name>
    <dbReference type="NCBI Taxonomy" id="319348"/>
    <lineage>
        <taxon>Eukaryota</taxon>
        <taxon>Metazoa</taxon>
        <taxon>Ecdysozoa</taxon>
        <taxon>Arthropoda</taxon>
        <taxon>Hexapoda</taxon>
        <taxon>Insecta</taxon>
        <taxon>Pterygota</taxon>
        <taxon>Neoptera</taxon>
        <taxon>Endopterygota</taxon>
        <taxon>Diptera</taxon>
        <taxon>Nematocera</taxon>
        <taxon>Chironomoidea</taxon>
        <taxon>Chironomidae</taxon>
        <taxon>Chironominae</taxon>
        <taxon>Polypedilum</taxon>
        <taxon>Polypedilum</taxon>
    </lineage>
</organism>
<dbReference type="CDD" id="cd23992">
    <property type="entry name" value="PBP_GOBP"/>
    <property type="match status" value="1"/>
</dbReference>
<evidence type="ECO:0000313" key="6">
    <source>
        <dbReference type="EMBL" id="KAG5682559.1"/>
    </source>
</evidence>
<dbReference type="SMART" id="SM00708">
    <property type="entry name" value="PhBP"/>
    <property type="match status" value="1"/>
</dbReference>
<gene>
    <name evidence="6" type="ORF">PVAND_011904</name>
</gene>
<keyword evidence="4 5" id="KW-0732">Signal</keyword>